<sequence>MKLSARIVLPLVLTAVAGAAMAQNAPLTRAEVQAQAIAARDAGQLPDTDIVTFNVPTGSTLTRAEVRAQAIAARDAGQLPDTDIVTFKVPAGFEKTRTQVLAELNEAQRLGLVNVSDSEYPVIATQQQAEQVRQAGLRAIGNSTTVGQL</sequence>
<evidence type="ECO:0000256" key="1">
    <source>
        <dbReference type="SAM" id="SignalP"/>
    </source>
</evidence>
<feature type="chain" id="PRO_5046982761" description="DUF4148 domain-containing protein" evidence="1">
    <location>
        <begin position="23"/>
        <end position="149"/>
    </location>
</feature>
<feature type="signal peptide" evidence="1">
    <location>
        <begin position="1"/>
        <end position="22"/>
    </location>
</feature>
<keyword evidence="1" id="KW-0732">Signal</keyword>
<protein>
    <recommendedName>
        <fullName evidence="4">DUF4148 domain-containing protein</fullName>
    </recommendedName>
</protein>
<reference evidence="2 3" key="1">
    <citation type="submission" date="2023-07" db="EMBL/GenBank/DDBJ databases">
        <title>Sorghum-associated microbial communities from plants grown in Nebraska, USA.</title>
        <authorList>
            <person name="Schachtman D."/>
        </authorList>
    </citation>
    <scope>NUCLEOTIDE SEQUENCE [LARGE SCALE GENOMIC DNA]</scope>
    <source>
        <strain evidence="2 3">BE240</strain>
    </source>
</reference>
<dbReference type="RefSeq" id="WP_204733649.1">
    <property type="nucleotide sequence ID" value="NZ_JAVDWE010000006.1"/>
</dbReference>
<dbReference type="EMBL" id="JAVDWE010000006">
    <property type="protein sequence ID" value="MDR7094898.1"/>
    <property type="molecule type" value="Genomic_DNA"/>
</dbReference>
<dbReference type="Proteomes" id="UP001265550">
    <property type="component" value="Unassembled WGS sequence"/>
</dbReference>
<name>A0ABU1VC47_9BURK</name>
<keyword evidence="3" id="KW-1185">Reference proteome</keyword>
<evidence type="ECO:0000313" key="2">
    <source>
        <dbReference type="EMBL" id="MDR7094898.1"/>
    </source>
</evidence>
<comment type="caution">
    <text evidence="2">The sequence shown here is derived from an EMBL/GenBank/DDBJ whole genome shotgun (WGS) entry which is preliminary data.</text>
</comment>
<dbReference type="InterPro" id="IPR025421">
    <property type="entry name" value="DUF4148"/>
</dbReference>
<dbReference type="Pfam" id="PF13663">
    <property type="entry name" value="DUF4148"/>
    <property type="match status" value="3"/>
</dbReference>
<accession>A0ABU1VC47</accession>
<proteinExistence type="predicted"/>
<evidence type="ECO:0008006" key="4">
    <source>
        <dbReference type="Google" id="ProtNLM"/>
    </source>
</evidence>
<evidence type="ECO:0000313" key="3">
    <source>
        <dbReference type="Proteomes" id="UP001265550"/>
    </source>
</evidence>
<gene>
    <name evidence="2" type="ORF">J2X09_002641</name>
</gene>
<organism evidence="2 3">
    <name type="scientific">Hydrogenophaga laconesensis</name>
    <dbReference type="NCBI Taxonomy" id="1805971"/>
    <lineage>
        <taxon>Bacteria</taxon>
        <taxon>Pseudomonadati</taxon>
        <taxon>Pseudomonadota</taxon>
        <taxon>Betaproteobacteria</taxon>
        <taxon>Burkholderiales</taxon>
        <taxon>Comamonadaceae</taxon>
        <taxon>Hydrogenophaga</taxon>
    </lineage>
</organism>